<accession>A0A9N9MSK6</accession>
<comment type="subcellular location">
    <subcellularLocation>
        <location evidence="1">Cell membrane</location>
        <topology evidence="1">Multi-pass membrane protein</topology>
    </subcellularLocation>
</comment>
<keyword evidence="3 9" id="KW-0812">Transmembrane</keyword>
<evidence type="ECO:0000313" key="11">
    <source>
        <dbReference type="Proteomes" id="UP001152799"/>
    </source>
</evidence>
<keyword evidence="7" id="KW-0675">Receptor</keyword>
<dbReference type="CDD" id="cd00637">
    <property type="entry name" value="7tm_classA_rhodopsin-like"/>
    <property type="match status" value="1"/>
</dbReference>
<keyword evidence="8" id="KW-0807">Transducer</keyword>
<proteinExistence type="predicted"/>
<keyword evidence="6 9" id="KW-0472">Membrane</keyword>
<dbReference type="Pfam" id="PF00001">
    <property type="entry name" value="7tm_1"/>
    <property type="match status" value="1"/>
</dbReference>
<feature type="transmembrane region" description="Helical" evidence="9">
    <location>
        <begin position="250"/>
        <end position="276"/>
    </location>
</feature>
<dbReference type="GO" id="GO:0004930">
    <property type="term" value="F:G protein-coupled receptor activity"/>
    <property type="evidence" value="ECO:0007669"/>
    <property type="project" value="UniProtKB-KW"/>
</dbReference>
<feature type="transmembrane region" description="Helical" evidence="9">
    <location>
        <begin position="400"/>
        <end position="420"/>
    </location>
</feature>
<dbReference type="PANTHER" id="PTHR22752:SF1">
    <property type="entry name" value="G-PROTEIN COUPLED RECEPTOR 176"/>
    <property type="match status" value="1"/>
</dbReference>
<dbReference type="Proteomes" id="UP001152799">
    <property type="component" value="Chromosome 4"/>
</dbReference>
<sequence>MKILYKPQFCSVHAISYLGLWIQMESDYHWLVTVALVTSSIIAVTANVSLLFIFARKRSLRTIPNRFVINLLVTNLLSSLLLIPLLIVDQGSVSTQLKTNHTIQSIEEDVLIKEEIYSNNKSLQFFETTKKILETEINSTTIMSPIATNNGELLCYFAQASTSFVCTASIFSILLIGINQYFGVIHSLRYHFYVNKVRATIFIASSWVAALTCAILSTVTYSDGSLWHFCSKRSDIEETSTSRTLNTLYAFSYFFFVILAPFLAICIIYCCIYTAAHQNSERMRKSTSSSLPTPIEFVQVEQQRLPKVHSAPNFSVLEHSRLSTTIPENNVVKRTSSDRNNFIINLKHKISNASVFRYREETRAAKISVIVIFMVLICYVPYGLTLVLTSGCIKISSGQIFNYLSLVLLVFSNVISPFLFGYRNKRVKREIGRLLGLVPPSNKQNKFTTLPTQRQTSITRNRSYAEGIDNANRNLNENSQPLLANGLIIPEVVVTCKGETERKSILKKMGSGWSNYKKCNFITVPDGCLGDARGSFSSASTQISNDEF</sequence>
<evidence type="ECO:0000256" key="4">
    <source>
        <dbReference type="ARBA" id="ARBA00022989"/>
    </source>
</evidence>
<feature type="transmembrane region" description="Helical" evidence="9">
    <location>
        <begin position="199"/>
        <end position="219"/>
    </location>
</feature>
<gene>
    <name evidence="10" type="ORF">CEUTPL_LOCUS8296</name>
</gene>
<feature type="transmembrane region" description="Helical" evidence="9">
    <location>
        <begin position="367"/>
        <end position="388"/>
    </location>
</feature>
<dbReference type="PRINTS" id="PR00237">
    <property type="entry name" value="GPCRRHODOPSN"/>
</dbReference>
<evidence type="ECO:0000256" key="8">
    <source>
        <dbReference type="ARBA" id="ARBA00023224"/>
    </source>
</evidence>
<feature type="transmembrane region" description="Helical" evidence="9">
    <location>
        <begin position="156"/>
        <end position="178"/>
    </location>
</feature>
<evidence type="ECO:0008006" key="12">
    <source>
        <dbReference type="Google" id="ProtNLM"/>
    </source>
</evidence>
<evidence type="ECO:0000256" key="3">
    <source>
        <dbReference type="ARBA" id="ARBA00022692"/>
    </source>
</evidence>
<name>A0A9N9MSK6_9CUCU</name>
<keyword evidence="2" id="KW-1003">Cell membrane</keyword>
<dbReference type="InterPro" id="IPR000276">
    <property type="entry name" value="GPCR_Rhodpsn"/>
</dbReference>
<organism evidence="10 11">
    <name type="scientific">Ceutorhynchus assimilis</name>
    <name type="common">cabbage seed weevil</name>
    <dbReference type="NCBI Taxonomy" id="467358"/>
    <lineage>
        <taxon>Eukaryota</taxon>
        <taxon>Metazoa</taxon>
        <taxon>Ecdysozoa</taxon>
        <taxon>Arthropoda</taxon>
        <taxon>Hexapoda</taxon>
        <taxon>Insecta</taxon>
        <taxon>Pterygota</taxon>
        <taxon>Neoptera</taxon>
        <taxon>Endopterygota</taxon>
        <taxon>Coleoptera</taxon>
        <taxon>Polyphaga</taxon>
        <taxon>Cucujiformia</taxon>
        <taxon>Curculionidae</taxon>
        <taxon>Ceutorhynchinae</taxon>
        <taxon>Ceutorhynchus</taxon>
    </lineage>
</organism>
<evidence type="ECO:0000256" key="9">
    <source>
        <dbReference type="SAM" id="Phobius"/>
    </source>
</evidence>
<dbReference type="PANTHER" id="PTHR22752">
    <property type="entry name" value="G PROTEIN-COUPLED RECEPTOR"/>
    <property type="match status" value="1"/>
</dbReference>
<dbReference type="OrthoDB" id="5980076at2759"/>
<evidence type="ECO:0000256" key="7">
    <source>
        <dbReference type="ARBA" id="ARBA00023170"/>
    </source>
</evidence>
<evidence type="ECO:0000313" key="10">
    <source>
        <dbReference type="EMBL" id="CAG9767739.1"/>
    </source>
</evidence>
<dbReference type="AlphaFoldDB" id="A0A9N9MSK6"/>
<keyword evidence="5" id="KW-0297">G-protein coupled receptor</keyword>
<evidence type="ECO:0000256" key="1">
    <source>
        <dbReference type="ARBA" id="ARBA00004651"/>
    </source>
</evidence>
<keyword evidence="4 9" id="KW-1133">Transmembrane helix</keyword>
<reference evidence="10" key="1">
    <citation type="submission" date="2022-01" db="EMBL/GenBank/DDBJ databases">
        <authorList>
            <person name="King R."/>
        </authorList>
    </citation>
    <scope>NUCLEOTIDE SEQUENCE</scope>
</reference>
<feature type="transmembrane region" description="Helical" evidence="9">
    <location>
        <begin position="67"/>
        <end position="87"/>
    </location>
</feature>
<evidence type="ECO:0000256" key="5">
    <source>
        <dbReference type="ARBA" id="ARBA00023040"/>
    </source>
</evidence>
<evidence type="ECO:0000256" key="2">
    <source>
        <dbReference type="ARBA" id="ARBA00022475"/>
    </source>
</evidence>
<evidence type="ECO:0000256" key="6">
    <source>
        <dbReference type="ARBA" id="ARBA00023136"/>
    </source>
</evidence>
<keyword evidence="11" id="KW-1185">Reference proteome</keyword>
<dbReference type="EMBL" id="OU892280">
    <property type="protein sequence ID" value="CAG9767739.1"/>
    <property type="molecule type" value="Genomic_DNA"/>
</dbReference>
<dbReference type="SUPFAM" id="SSF81321">
    <property type="entry name" value="Family A G protein-coupled receptor-like"/>
    <property type="match status" value="2"/>
</dbReference>
<protein>
    <recommendedName>
        <fullName evidence="12">G-protein coupled receptors family 1 profile domain-containing protein</fullName>
    </recommendedName>
</protein>
<feature type="transmembrane region" description="Helical" evidence="9">
    <location>
        <begin position="28"/>
        <end position="55"/>
    </location>
</feature>
<dbReference type="Gene3D" id="1.20.1070.10">
    <property type="entry name" value="Rhodopsin 7-helix transmembrane proteins"/>
    <property type="match status" value="1"/>
</dbReference>
<dbReference type="GO" id="GO:0005886">
    <property type="term" value="C:plasma membrane"/>
    <property type="evidence" value="ECO:0007669"/>
    <property type="project" value="UniProtKB-SubCell"/>
</dbReference>